<evidence type="ECO:0000313" key="7">
    <source>
        <dbReference type="Proteomes" id="UP001373714"/>
    </source>
</evidence>
<evidence type="ECO:0000256" key="3">
    <source>
        <dbReference type="SAM" id="MobiDB-lite"/>
    </source>
</evidence>
<name>A0AAV9U0F4_9PEZI</name>
<feature type="zinc finger region" description="C3H1-type" evidence="2">
    <location>
        <begin position="436"/>
        <end position="465"/>
    </location>
</feature>
<evidence type="ECO:0000313" key="6">
    <source>
        <dbReference type="EMBL" id="KAK6332529.1"/>
    </source>
</evidence>
<dbReference type="InterPro" id="IPR000571">
    <property type="entry name" value="Znf_CCCH"/>
</dbReference>
<feature type="domain" description="C3H1-type" evidence="5">
    <location>
        <begin position="436"/>
        <end position="465"/>
    </location>
</feature>
<reference evidence="6 7" key="1">
    <citation type="submission" date="2019-10" db="EMBL/GenBank/DDBJ databases">
        <authorList>
            <person name="Palmer J.M."/>
        </authorList>
    </citation>
    <scope>NUCLEOTIDE SEQUENCE [LARGE SCALE GENOMIC DNA]</scope>
    <source>
        <strain evidence="6 7">TWF730</strain>
    </source>
</reference>
<dbReference type="Gene3D" id="3.30.70.330">
    <property type="match status" value="1"/>
</dbReference>
<sequence length="636" mass="69837">MFSGNPFKAIEIAEDDDSSGGSAPDTVVGISREKKPTVPTAPPVKTSRFSNLFQKNLAAAEASISALNLNEEIQNEDPVPRYKVPRNGQGSKMNPASPPRAPGDVYPKRLFVDNIPYASGKKDVMNFFDGFKVESITWQKKSGMVSGHNGAAYVIVGSEEEAKSAVAQLNGTPLRGRIVKVVRSKVSNGGNRKSQPDFSAFARQQSKQNGTQQKTQTVEPVSCNEGPLGLMSDGTSTLRKSIFDLACNTICTKGRTPDEIFQEINFNEEEKVMIRDFYLRYKQAKRGAPDLFSPFPLDAINLPCLKHGFTQCVSCQQALLLEKIHDEEEQKENALARSMHNHSLSWDSTASHHGNHIQPLHRSNTLAATAQALVTGPAAYPNLSAGAALRLYGPKFVRENYPQQEPPIHNTSGQVSRGYANGNPYLRQHAIVSTQPGVKTHCAYFLRTGRCDFAQQGCKFSHELPPGGHAELALPNSRRTVSSPPHFFSRRNSGQFGGPIFTDATQRLTPLPDIDLIEDIAPTRAMGPVAHTRNNRLTDGEFSLVPRGGRATQPVLNRFQPFEENGVVSARRRLATQPAQRRDSRQWREHGPNQGREQSALKENSKRKPDHPSETDGAADDEGSSEDLISLSSFGH</sequence>
<comment type="caution">
    <text evidence="6">The sequence shown here is derived from an EMBL/GenBank/DDBJ whole genome shotgun (WGS) entry which is preliminary data.</text>
</comment>
<dbReference type="InterPro" id="IPR000504">
    <property type="entry name" value="RRM_dom"/>
</dbReference>
<dbReference type="SUPFAM" id="SSF54928">
    <property type="entry name" value="RNA-binding domain, RBD"/>
    <property type="match status" value="1"/>
</dbReference>
<feature type="region of interest" description="Disordered" evidence="3">
    <location>
        <begin position="1"/>
        <end position="44"/>
    </location>
</feature>
<dbReference type="Proteomes" id="UP001373714">
    <property type="component" value="Unassembled WGS sequence"/>
</dbReference>
<proteinExistence type="predicted"/>
<dbReference type="InterPro" id="IPR035979">
    <property type="entry name" value="RBD_domain_sf"/>
</dbReference>
<dbReference type="SMART" id="SM00360">
    <property type="entry name" value="RRM"/>
    <property type="match status" value="1"/>
</dbReference>
<keyword evidence="1" id="KW-0694">RNA-binding</keyword>
<dbReference type="PROSITE" id="PS50103">
    <property type="entry name" value="ZF_C3H1"/>
    <property type="match status" value="1"/>
</dbReference>
<accession>A0AAV9U0F4</accession>
<dbReference type="PROSITE" id="PS50102">
    <property type="entry name" value="RRM"/>
    <property type="match status" value="1"/>
</dbReference>
<dbReference type="InterPro" id="IPR012677">
    <property type="entry name" value="Nucleotide-bd_a/b_plait_sf"/>
</dbReference>
<evidence type="ECO:0000259" key="4">
    <source>
        <dbReference type="PROSITE" id="PS50102"/>
    </source>
</evidence>
<keyword evidence="2" id="KW-0862">Zinc</keyword>
<dbReference type="EMBL" id="JAVHNS010000017">
    <property type="protein sequence ID" value="KAK6332529.1"/>
    <property type="molecule type" value="Genomic_DNA"/>
</dbReference>
<evidence type="ECO:0000256" key="2">
    <source>
        <dbReference type="PROSITE-ProRule" id="PRU00723"/>
    </source>
</evidence>
<organism evidence="6 7">
    <name type="scientific">Orbilia blumenaviensis</name>
    <dbReference type="NCBI Taxonomy" id="1796055"/>
    <lineage>
        <taxon>Eukaryota</taxon>
        <taxon>Fungi</taxon>
        <taxon>Dikarya</taxon>
        <taxon>Ascomycota</taxon>
        <taxon>Pezizomycotina</taxon>
        <taxon>Orbiliomycetes</taxon>
        <taxon>Orbiliales</taxon>
        <taxon>Orbiliaceae</taxon>
        <taxon>Orbilia</taxon>
    </lineage>
</organism>
<evidence type="ECO:0000259" key="5">
    <source>
        <dbReference type="PROSITE" id="PS50103"/>
    </source>
</evidence>
<keyword evidence="7" id="KW-1185">Reference proteome</keyword>
<feature type="compositionally biased region" description="Basic and acidic residues" evidence="3">
    <location>
        <begin position="580"/>
        <end position="591"/>
    </location>
</feature>
<keyword evidence="2" id="KW-0479">Metal-binding</keyword>
<keyword evidence="2" id="KW-0863">Zinc-finger</keyword>
<dbReference type="AlphaFoldDB" id="A0AAV9U0F4"/>
<gene>
    <name evidence="6" type="ORF">TWF730_004191</name>
</gene>
<dbReference type="GO" id="GO:0003723">
    <property type="term" value="F:RNA binding"/>
    <property type="evidence" value="ECO:0007669"/>
    <property type="project" value="UniProtKB-UniRule"/>
</dbReference>
<dbReference type="CDD" id="cd00590">
    <property type="entry name" value="RRM_SF"/>
    <property type="match status" value="1"/>
</dbReference>
<evidence type="ECO:0000256" key="1">
    <source>
        <dbReference type="PROSITE-ProRule" id="PRU00176"/>
    </source>
</evidence>
<protein>
    <submittedName>
        <fullName evidence="6">Uncharacterized protein</fullName>
    </submittedName>
</protein>
<feature type="region of interest" description="Disordered" evidence="3">
    <location>
        <begin position="574"/>
        <end position="636"/>
    </location>
</feature>
<feature type="region of interest" description="Disordered" evidence="3">
    <location>
        <begin position="77"/>
        <end position="105"/>
    </location>
</feature>
<dbReference type="GO" id="GO:0008270">
    <property type="term" value="F:zinc ion binding"/>
    <property type="evidence" value="ECO:0007669"/>
    <property type="project" value="UniProtKB-KW"/>
</dbReference>
<feature type="compositionally biased region" description="Basic and acidic residues" evidence="3">
    <location>
        <begin position="599"/>
        <end position="614"/>
    </location>
</feature>
<feature type="domain" description="RRM" evidence="4">
    <location>
        <begin position="108"/>
        <end position="186"/>
    </location>
</feature>